<evidence type="ECO:0000313" key="4">
    <source>
        <dbReference type="Proteomes" id="UP000811246"/>
    </source>
</evidence>
<feature type="domain" description="KIB1-4 beta-propeller" evidence="2">
    <location>
        <begin position="114"/>
        <end position="274"/>
    </location>
</feature>
<gene>
    <name evidence="3" type="ORF">I3842_08G100900</name>
</gene>
<accession>A0A922EAX0</accession>
<dbReference type="InterPro" id="IPR001810">
    <property type="entry name" value="F-box_dom"/>
</dbReference>
<organism evidence="3 4">
    <name type="scientific">Carya illinoinensis</name>
    <name type="common">Pecan</name>
    <dbReference type="NCBI Taxonomy" id="32201"/>
    <lineage>
        <taxon>Eukaryota</taxon>
        <taxon>Viridiplantae</taxon>
        <taxon>Streptophyta</taxon>
        <taxon>Embryophyta</taxon>
        <taxon>Tracheophyta</taxon>
        <taxon>Spermatophyta</taxon>
        <taxon>Magnoliopsida</taxon>
        <taxon>eudicotyledons</taxon>
        <taxon>Gunneridae</taxon>
        <taxon>Pentapetalae</taxon>
        <taxon>rosids</taxon>
        <taxon>fabids</taxon>
        <taxon>Fagales</taxon>
        <taxon>Juglandaceae</taxon>
        <taxon>Carya</taxon>
    </lineage>
</organism>
<dbReference type="EMBL" id="CM031832">
    <property type="protein sequence ID" value="KAG6700201.1"/>
    <property type="molecule type" value="Genomic_DNA"/>
</dbReference>
<comment type="caution">
    <text evidence="3">The sequence shown here is derived from an EMBL/GenBank/DDBJ whole genome shotgun (WGS) entry which is preliminary data.</text>
</comment>
<protein>
    <recommendedName>
        <fullName evidence="5">F-box domain-containing protein</fullName>
    </recommendedName>
</protein>
<evidence type="ECO:0000259" key="1">
    <source>
        <dbReference type="Pfam" id="PF00646"/>
    </source>
</evidence>
<evidence type="ECO:0000313" key="3">
    <source>
        <dbReference type="EMBL" id="KAG6700201.1"/>
    </source>
</evidence>
<dbReference type="PANTHER" id="PTHR45463:SF4">
    <property type="entry name" value="REGULATION PROTEIN, PUTATIVE-RELATED"/>
    <property type="match status" value="1"/>
</dbReference>
<proteinExistence type="predicted"/>
<dbReference type="Pfam" id="PF03478">
    <property type="entry name" value="Beta-prop_KIB1-4"/>
    <property type="match status" value="1"/>
</dbReference>
<name>A0A922EAX0_CARIL</name>
<dbReference type="Pfam" id="PF00646">
    <property type="entry name" value="F-box"/>
    <property type="match status" value="1"/>
</dbReference>
<dbReference type="AlphaFoldDB" id="A0A922EAX0"/>
<sequence>MPGVPTRRSERIQSRTNGGEVAARRVTILTERISIGNNNIEVATRPWSDLPAELLSLIADQLRLIELLSFRGTCKDWKAAASTASAKIEVSPHHKPWLLLYGENSQCHLYDESRKGYTMSIPRLDGANCIASNQGWLLMFVEGSMFFYCPFSDAKIEIPRFPHSILSTSHAAAFSSAPTTPECIIAVMHRDTESVLELNVLCRGANTWIKHRLISPQPTLGVLGSATYRDGTFHFWDKIDGLVTFSVKDESFALYTVVFKDKCPKNTTVFPYLVQKSRFEGNDIRKKVGLGKEVSVSVCGTTVKHDYGVERIIFSEDIDAAEESESRHLKGVWIQPRFFNISPNQSWSV</sequence>
<dbReference type="Proteomes" id="UP000811246">
    <property type="component" value="Chromosome 8"/>
</dbReference>
<dbReference type="InterPro" id="IPR005174">
    <property type="entry name" value="KIB1-4_b-propeller"/>
</dbReference>
<feature type="domain" description="F-box" evidence="1">
    <location>
        <begin position="47"/>
        <end position="82"/>
    </location>
</feature>
<evidence type="ECO:0008006" key="5">
    <source>
        <dbReference type="Google" id="ProtNLM"/>
    </source>
</evidence>
<dbReference type="PANTHER" id="PTHR45463">
    <property type="entry name" value="OS09G0392200 PROTEIN"/>
    <property type="match status" value="1"/>
</dbReference>
<evidence type="ECO:0000259" key="2">
    <source>
        <dbReference type="Pfam" id="PF03478"/>
    </source>
</evidence>
<reference evidence="3" key="1">
    <citation type="submission" date="2021-01" db="EMBL/GenBank/DDBJ databases">
        <authorList>
            <person name="Lovell J.T."/>
            <person name="Bentley N."/>
            <person name="Bhattarai G."/>
            <person name="Jenkins J.W."/>
            <person name="Sreedasyam A."/>
            <person name="Alarcon Y."/>
            <person name="Bock C."/>
            <person name="Boston L."/>
            <person name="Carlson J."/>
            <person name="Cervantes K."/>
            <person name="Clermont K."/>
            <person name="Krom N."/>
            <person name="Kubenka K."/>
            <person name="Mamidi S."/>
            <person name="Mattison C."/>
            <person name="Monteros M."/>
            <person name="Pisani C."/>
            <person name="Plott C."/>
            <person name="Rajasekar S."/>
            <person name="Rhein H.S."/>
            <person name="Rohla C."/>
            <person name="Song M."/>
            <person name="Hilaire R.S."/>
            <person name="Shu S."/>
            <person name="Wells L."/>
            <person name="Wang X."/>
            <person name="Webber J."/>
            <person name="Heerema R.J."/>
            <person name="Klein P."/>
            <person name="Conner P."/>
            <person name="Grauke L."/>
            <person name="Grimwood J."/>
            <person name="Schmutz J."/>
            <person name="Randall J.J."/>
        </authorList>
    </citation>
    <scope>NUCLEOTIDE SEQUENCE</scope>
    <source>
        <tissue evidence="3">Leaf</tissue>
    </source>
</reference>